<dbReference type="SUPFAM" id="SSF82693">
    <property type="entry name" value="Multidrug efflux transporter AcrB pore domain, PN1, PN2, PC1 and PC2 subdomains"/>
    <property type="match status" value="3"/>
</dbReference>
<keyword evidence="1" id="KW-1133">Transmembrane helix</keyword>
<proteinExistence type="predicted"/>
<comment type="caution">
    <text evidence="2">The sequence shown here is derived from an EMBL/GenBank/DDBJ whole genome shotgun (WGS) entry which is preliminary data.</text>
</comment>
<dbReference type="InterPro" id="IPR027463">
    <property type="entry name" value="AcrB_DN_DC_subdom"/>
</dbReference>
<dbReference type="SUPFAM" id="SSF82866">
    <property type="entry name" value="Multidrug efflux transporter AcrB transmembrane domain"/>
    <property type="match status" value="2"/>
</dbReference>
<feature type="transmembrane region" description="Helical" evidence="1">
    <location>
        <begin position="426"/>
        <end position="449"/>
    </location>
</feature>
<dbReference type="SUPFAM" id="SSF82714">
    <property type="entry name" value="Multidrug efflux transporter AcrB TolC docking domain, DN and DC subdomains"/>
    <property type="match status" value="2"/>
</dbReference>
<dbReference type="Pfam" id="PF00873">
    <property type="entry name" value="ACR_tran"/>
    <property type="match status" value="1"/>
</dbReference>
<dbReference type="Gene3D" id="3.30.2090.10">
    <property type="entry name" value="Multidrug efflux transporter AcrB TolC docking domain, DN and DC subdomains"/>
    <property type="match status" value="2"/>
</dbReference>
<evidence type="ECO:0000313" key="3">
    <source>
        <dbReference type="Proteomes" id="UP000309215"/>
    </source>
</evidence>
<feature type="transmembrane region" description="Helical" evidence="1">
    <location>
        <begin position="865"/>
        <end position="885"/>
    </location>
</feature>
<feature type="transmembrane region" description="Helical" evidence="1">
    <location>
        <begin position="524"/>
        <end position="541"/>
    </location>
</feature>
<evidence type="ECO:0000256" key="1">
    <source>
        <dbReference type="SAM" id="Phobius"/>
    </source>
</evidence>
<feature type="transmembrane region" description="Helical" evidence="1">
    <location>
        <begin position="461"/>
        <end position="488"/>
    </location>
</feature>
<dbReference type="PANTHER" id="PTHR32063">
    <property type="match status" value="1"/>
</dbReference>
<evidence type="ECO:0000313" key="2">
    <source>
        <dbReference type="EMBL" id="TKD06341.1"/>
    </source>
</evidence>
<feature type="transmembrane region" description="Helical" evidence="1">
    <location>
        <begin position="892"/>
        <end position="912"/>
    </location>
</feature>
<feature type="transmembrane region" description="Helical" evidence="1">
    <location>
        <begin position="966"/>
        <end position="985"/>
    </location>
</feature>
<dbReference type="AlphaFoldDB" id="A0A4U1JAJ9"/>
<dbReference type="RefSeq" id="WP_136930769.1">
    <property type="nucleotide sequence ID" value="NZ_SSMQ01000020.1"/>
</dbReference>
<dbReference type="GO" id="GO:0042910">
    <property type="term" value="F:xenobiotic transmembrane transporter activity"/>
    <property type="evidence" value="ECO:0007669"/>
    <property type="project" value="TreeGrafter"/>
</dbReference>
<keyword evidence="3" id="KW-1185">Reference proteome</keyword>
<dbReference type="Gene3D" id="3.30.70.1440">
    <property type="entry name" value="Multidrug efflux transporter AcrB pore domain"/>
    <property type="match status" value="1"/>
</dbReference>
<dbReference type="Gene3D" id="1.20.1640.10">
    <property type="entry name" value="Multidrug efflux transporter AcrB transmembrane domain"/>
    <property type="match status" value="2"/>
</dbReference>
<sequence>MTRLALRNPLAVLVLSIALMVFSAVVTPRMAVDTFPELTPPVLIVGTLASGLGPKDVEKTITWRLEKFIAATPGVDHIKSESRNSLSIIYVWLKWGTDLNAAQSLVQQQVAFAMSSVPKTLGVLPPFVLQYDPSNAPLIQIAVHGGGLTGPQLYDFAVNTVEPIIEGIPGVASASPNGGRERQINVVVDPVRAEARGVTAGEIAAAVDKANALLPSGRFMGAGFEANVYTNAVAPRVSDIGEAVVRLVGGHPVLVRDVATVEDGGTLPTQFVSIDGKPAVYLNVLRIPGGNTVQIVESIREALAHLPELPPGMVVQPIFDQSTFVEGAMKGLKREIVQALFLIAGVILIFLQSGRSVLIAAISVPLSFAVILLVLYATGQSLNAFTLGGLTLAMGPLVDISVVVLESIHRRRLAGEDDATAALRGANLVAGPALAASLCTIAVLLPVVLLTGLAKKLFSPLALTVASAMVAGYFVSMLVTPVACRYLLGHSEPGKLARAFERVVDRLAGAYAAALRAALEHRGAVVLATLVLVVASAYGASRLPSTFFPEIDESMERVYVRLAPGTSLEESTRIFQEIGQALRDELPKEEVELVLMNVGAPSKARAKMNSPNAGPHMGFLRVALVPPEKRSHSQREIADKMRAILARRFPGVEFLQAPGGLVSSVFSNGYMAPLVVEVRGENLEELDEQARAVAEVARTVPGVRDIFTTLDLAYPELRLATDRQEAGLVGVTARAAAQTTLEATLGNINAPSVWVDGSNGQSYYVVTAYDRGIVKEADRLREIPIRATASGAVTLGSYGTIERSAGPISIERNHLQRVAHVLMQTEGRDLGSAGADLEARLRQDPRTRDVHFAMAGQVELMRTTFGGLGVALGLAVMVVFMIMTIQFKSLRLPLVMLFTIPVCLVGITLALLGARDGFSIPALMGILMVIGIAVSNGILLVDHANRAFQEGKDVLEAAVEAGRARFSPIAMTSLATIISLLPTALGLEHGTESNRPLALAVTGGLASSTLLSLFLVPSMFVFLAKRRTEDVLPVE</sequence>
<dbReference type="Gene3D" id="3.30.70.1320">
    <property type="entry name" value="Multidrug efflux transporter AcrB pore domain like"/>
    <property type="match status" value="1"/>
</dbReference>
<dbReference type="PANTHER" id="PTHR32063:SF8">
    <property type="entry name" value="CATION EFFLUX PROTEIN"/>
    <property type="match status" value="1"/>
</dbReference>
<name>A0A4U1JAJ9_9BACT</name>
<feature type="transmembrane region" description="Helical" evidence="1">
    <location>
        <begin position="384"/>
        <end position="405"/>
    </location>
</feature>
<keyword evidence="1" id="KW-0472">Membrane</keyword>
<keyword evidence="1" id="KW-0812">Transmembrane</keyword>
<dbReference type="Proteomes" id="UP000309215">
    <property type="component" value="Unassembled WGS sequence"/>
</dbReference>
<gene>
    <name evidence="2" type="ORF">E8A74_20715</name>
</gene>
<accession>A0A4U1JAJ9</accession>
<dbReference type="OrthoDB" id="9807612at2"/>
<dbReference type="GO" id="GO:0005886">
    <property type="term" value="C:plasma membrane"/>
    <property type="evidence" value="ECO:0007669"/>
    <property type="project" value="TreeGrafter"/>
</dbReference>
<dbReference type="Gene3D" id="3.30.70.1430">
    <property type="entry name" value="Multidrug efflux transporter AcrB pore domain"/>
    <property type="match status" value="2"/>
</dbReference>
<organism evidence="2 3">
    <name type="scientific">Polyangium fumosum</name>
    <dbReference type="NCBI Taxonomy" id="889272"/>
    <lineage>
        <taxon>Bacteria</taxon>
        <taxon>Pseudomonadati</taxon>
        <taxon>Myxococcota</taxon>
        <taxon>Polyangia</taxon>
        <taxon>Polyangiales</taxon>
        <taxon>Polyangiaceae</taxon>
        <taxon>Polyangium</taxon>
    </lineage>
</organism>
<feature type="transmembrane region" description="Helical" evidence="1">
    <location>
        <begin position="997"/>
        <end position="1023"/>
    </location>
</feature>
<dbReference type="InterPro" id="IPR001036">
    <property type="entry name" value="Acrflvin-R"/>
</dbReference>
<protein>
    <submittedName>
        <fullName evidence="2">Efflux RND transporter permease subunit</fullName>
    </submittedName>
</protein>
<feature type="transmembrane region" description="Helical" evidence="1">
    <location>
        <begin position="358"/>
        <end position="378"/>
    </location>
</feature>
<dbReference type="PRINTS" id="PR00702">
    <property type="entry name" value="ACRIFLAVINRP"/>
</dbReference>
<reference evidence="2 3" key="1">
    <citation type="submission" date="2019-04" db="EMBL/GenBank/DDBJ databases">
        <authorList>
            <person name="Li Y."/>
            <person name="Wang J."/>
        </authorList>
    </citation>
    <scope>NUCLEOTIDE SEQUENCE [LARGE SCALE GENOMIC DNA]</scope>
    <source>
        <strain evidence="2 3">DSM 14668</strain>
    </source>
</reference>
<dbReference type="EMBL" id="SSMQ01000020">
    <property type="protein sequence ID" value="TKD06341.1"/>
    <property type="molecule type" value="Genomic_DNA"/>
</dbReference>
<feature type="transmembrane region" description="Helical" evidence="1">
    <location>
        <begin position="336"/>
        <end position="351"/>
    </location>
</feature>
<feature type="transmembrane region" description="Helical" evidence="1">
    <location>
        <begin position="918"/>
        <end position="941"/>
    </location>
</feature>